<name>D3BF46_HETP5</name>
<gene>
    <name evidence="2" type="ORF">PPL_06579</name>
</gene>
<dbReference type="Gene3D" id="3.90.20.10">
    <property type="match status" value="1"/>
</dbReference>
<dbReference type="AlphaFoldDB" id="D3BF46"/>
<sequence length="280" mass="32655">MFQQLVNEQQNIDITQESINRLQETDLSYHTLKIVNQNNPNEQLMDAIRRIVDQSIDRFTNNFNNRLANFDNNINNRFENIDNNINNLNNRLENIDNNINIIKNNLTILNNNIVNSVNSTNNNLAIINNNLRTIDNNHNIRSAIIFFNNQNEYKRGSNAKSKNPLQGLHKTIAGFGVQQPWYSNNYQVHNFGLNNIGNIPVNVDFRNRDHTDLVISRLSYWYNETFDIEEEDDRDEKNNKFFVWLTKSLVSDLPPQVNLEPLIPTPPFAELIAHIPLDNQ</sequence>
<dbReference type="Proteomes" id="UP000001396">
    <property type="component" value="Unassembled WGS sequence"/>
</dbReference>
<evidence type="ECO:0000256" key="1">
    <source>
        <dbReference type="SAM" id="Coils"/>
    </source>
</evidence>
<accession>D3BF46</accession>
<protein>
    <submittedName>
        <fullName evidence="2">Uncharacterized protein</fullName>
    </submittedName>
</protein>
<organism evidence="2 3">
    <name type="scientific">Heterostelium pallidum (strain ATCC 26659 / Pp 5 / PN500)</name>
    <name type="common">Cellular slime mold</name>
    <name type="synonym">Polysphondylium pallidum</name>
    <dbReference type="NCBI Taxonomy" id="670386"/>
    <lineage>
        <taxon>Eukaryota</taxon>
        <taxon>Amoebozoa</taxon>
        <taxon>Evosea</taxon>
        <taxon>Eumycetozoa</taxon>
        <taxon>Dictyostelia</taxon>
        <taxon>Acytosteliales</taxon>
        <taxon>Acytosteliaceae</taxon>
        <taxon>Heterostelium</taxon>
    </lineage>
</organism>
<keyword evidence="3" id="KW-1185">Reference proteome</keyword>
<feature type="coiled-coil region" evidence="1">
    <location>
        <begin position="71"/>
        <end position="112"/>
    </location>
</feature>
<dbReference type="RefSeq" id="XP_020431881.1">
    <property type="nucleotide sequence ID" value="XM_020577433.1"/>
</dbReference>
<evidence type="ECO:0000313" key="2">
    <source>
        <dbReference type="EMBL" id="EFA79760.1"/>
    </source>
</evidence>
<dbReference type="InParanoid" id="D3BF46"/>
<dbReference type="OMA" id="MVEMNEN"/>
<keyword evidence="1" id="KW-0175">Coiled coil</keyword>
<reference evidence="2 3" key="1">
    <citation type="journal article" date="2011" name="Genome Res.">
        <title>Phylogeny-wide analysis of social amoeba genomes highlights ancient origins for complex intercellular communication.</title>
        <authorList>
            <person name="Heidel A.J."/>
            <person name="Lawal H.M."/>
            <person name="Felder M."/>
            <person name="Schilde C."/>
            <person name="Helps N.R."/>
            <person name="Tunggal B."/>
            <person name="Rivero F."/>
            <person name="John U."/>
            <person name="Schleicher M."/>
            <person name="Eichinger L."/>
            <person name="Platzer M."/>
            <person name="Noegel A.A."/>
            <person name="Schaap P."/>
            <person name="Gloeckner G."/>
        </authorList>
    </citation>
    <scope>NUCLEOTIDE SEQUENCE [LARGE SCALE GENOMIC DNA]</scope>
    <source>
        <strain evidence="3">ATCC 26659 / Pp 5 / PN500</strain>
    </source>
</reference>
<evidence type="ECO:0000313" key="3">
    <source>
        <dbReference type="Proteomes" id="UP000001396"/>
    </source>
</evidence>
<dbReference type="EMBL" id="ADBJ01000031">
    <property type="protein sequence ID" value="EFA79760.1"/>
    <property type="molecule type" value="Genomic_DNA"/>
</dbReference>
<proteinExistence type="predicted"/>
<dbReference type="GeneID" id="31362061"/>
<comment type="caution">
    <text evidence="2">The sequence shown here is derived from an EMBL/GenBank/DDBJ whole genome shotgun (WGS) entry which is preliminary data.</text>
</comment>